<dbReference type="Pfam" id="PF01979">
    <property type="entry name" value="Amidohydro_1"/>
    <property type="match status" value="1"/>
</dbReference>
<accession>A0AAD9W8V9</accession>
<keyword evidence="2" id="KW-0479">Metal-binding</keyword>
<proteinExistence type="predicted"/>
<evidence type="ECO:0000313" key="6">
    <source>
        <dbReference type="EMBL" id="KAK2614013.1"/>
    </source>
</evidence>
<dbReference type="InterPro" id="IPR006680">
    <property type="entry name" value="Amidohydro-rel"/>
</dbReference>
<dbReference type="InterPro" id="IPR011059">
    <property type="entry name" value="Metal-dep_hydrolase_composite"/>
</dbReference>
<dbReference type="Gene3D" id="2.30.40.10">
    <property type="entry name" value="Urease, subunit C, domain 1"/>
    <property type="match status" value="1"/>
</dbReference>
<comment type="caution">
    <text evidence="6">The sequence shown here is derived from an EMBL/GenBank/DDBJ whole genome shotgun (WGS) entry which is preliminary data.</text>
</comment>
<dbReference type="InterPro" id="IPR032466">
    <property type="entry name" value="Metal_Hydrolase"/>
</dbReference>
<name>A0AAD9W8V9_PHOAM</name>
<keyword evidence="7" id="KW-1185">Reference proteome</keyword>
<dbReference type="GO" id="GO:0005829">
    <property type="term" value="C:cytosol"/>
    <property type="evidence" value="ECO:0007669"/>
    <property type="project" value="TreeGrafter"/>
</dbReference>
<organism evidence="6 7">
    <name type="scientific">Phomopsis amygdali</name>
    <name type="common">Fusicoccum amygdali</name>
    <dbReference type="NCBI Taxonomy" id="1214568"/>
    <lineage>
        <taxon>Eukaryota</taxon>
        <taxon>Fungi</taxon>
        <taxon>Dikarya</taxon>
        <taxon>Ascomycota</taxon>
        <taxon>Pezizomycotina</taxon>
        <taxon>Sordariomycetes</taxon>
        <taxon>Sordariomycetidae</taxon>
        <taxon>Diaporthales</taxon>
        <taxon>Diaporthaceae</taxon>
        <taxon>Diaporthe</taxon>
    </lineage>
</organism>
<keyword evidence="4" id="KW-0862">Zinc</keyword>
<dbReference type="EMBL" id="JAUJFL010000001">
    <property type="protein sequence ID" value="KAK2614013.1"/>
    <property type="molecule type" value="Genomic_DNA"/>
</dbReference>
<comment type="cofactor">
    <cofactor evidence="1">
        <name>Zn(2+)</name>
        <dbReference type="ChEBI" id="CHEBI:29105"/>
    </cofactor>
</comment>
<evidence type="ECO:0000256" key="2">
    <source>
        <dbReference type="ARBA" id="ARBA00022723"/>
    </source>
</evidence>
<dbReference type="SUPFAM" id="SSF51556">
    <property type="entry name" value="Metallo-dependent hydrolases"/>
    <property type="match status" value="1"/>
</dbReference>
<dbReference type="GO" id="GO:0019239">
    <property type="term" value="F:deaminase activity"/>
    <property type="evidence" value="ECO:0007669"/>
    <property type="project" value="TreeGrafter"/>
</dbReference>
<sequence>MEAKIFKDGTVITFNNVTQTIVVLSRASVLVVGDRIAAIADEEEALSLPDGISSIESIDIAGKILAPGFINTHVHSWQTVYRTLGPNVILANYFDWLSQISPTAVKAFTPEDIYISSLEGYLEGLNAGVTSFVEHAHNNWDGAVVKPGYRAAVDSRTRVWWCYDIASRPDFPVEEQWGIISEIAAKISLAEATEAATGRVCLGLSLDGLSGSSFGDAILEIGVKAKQLGVQAFTMHHMGGPWPQGNSSPAKMGEQGLPDAGIPIIFSHAPFLTDEDMSALREHDMFVSITPESECHFGHGQVTGKVISDHVSLGLDTNWTFSGDMIGQARLWLQTVRNNSYTKTLVEKEKLPNTNPMTVEQAFLLATRQGARALRRDDIGVLQVGAKADLIVFNGDSPNMLGWSDPVAAVILHANSGDVQHVLVSGEFRKRDFELVVDVPGGWSSVRDRFVEAAQRIQAQVKTPPSLPDRLWGVGELGDVEISTTVRNIDG</sequence>
<reference evidence="6" key="1">
    <citation type="submission" date="2023-06" db="EMBL/GenBank/DDBJ databases">
        <authorList>
            <person name="Noh H."/>
        </authorList>
    </citation>
    <scope>NUCLEOTIDE SEQUENCE</scope>
    <source>
        <strain evidence="6">DUCC20226</strain>
    </source>
</reference>
<evidence type="ECO:0000313" key="7">
    <source>
        <dbReference type="Proteomes" id="UP001265746"/>
    </source>
</evidence>
<protein>
    <recommendedName>
        <fullName evidence="5">Amidohydrolase-related domain-containing protein</fullName>
    </recommendedName>
</protein>
<keyword evidence="3" id="KW-0378">Hydrolase</keyword>
<evidence type="ECO:0000256" key="1">
    <source>
        <dbReference type="ARBA" id="ARBA00001947"/>
    </source>
</evidence>
<dbReference type="InterPro" id="IPR051607">
    <property type="entry name" value="Metallo-dep_hydrolases"/>
</dbReference>
<dbReference type="SUPFAM" id="SSF51338">
    <property type="entry name" value="Composite domain of metallo-dependent hydrolases"/>
    <property type="match status" value="2"/>
</dbReference>
<dbReference type="Gene3D" id="3.20.20.140">
    <property type="entry name" value="Metal-dependent hydrolases"/>
    <property type="match status" value="1"/>
</dbReference>
<dbReference type="Proteomes" id="UP001265746">
    <property type="component" value="Unassembled WGS sequence"/>
</dbReference>
<feature type="domain" description="Amidohydrolase-related" evidence="5">
    <location>
        <begin position="264"/>
        <end position="427"/>
    </location>
</feature>
<evidence type="ECO:0000259" key="5">
    <source>
        <dbReference type="Pfam" id="PF01979"/>
    </source>
</evidence>
<dbReference type="GO" id="GO:0046872">
    <property type="term" value="F:metal ion binding"/>
    <property type="evidence" value="ECO:0007669"/>
    <property type="project" value="UniProtKB-KW"/>
</dbReference>
<gene>
    <name evidence="6" type="ORF">N8I77_000874</name>
</gene>
<dbReference type="PANTHER" id="PTHR11271">
    <property type="entry name" value="GUANINE DEAMINASE"/>
    <property type="match status" value="1"/>
</dbReference>
<dbReference type="PANTHER" id="PTHR11271:SF37">
    <property type="entry name" value="FAMILY PROTEIN, PUTATIVE (AFU_ORTHOLOGUE AFUA_4G00460)-RELATED"/>
    <property type="match status" value="1"/>
</dbReference>
<evidence type="ECO:0000256" key="4">
    <source>
        <dbReference type="ARBA" id="ARBA00022833"/>
    </source>
</evidence>
<evidence type="ECO:0000256" key="3">
    <source>
        <dbReference type="ARBA" id="ARBA00022801"/>
    </source>
</evidence>
<dbReference type="AlphaFoldDB" id="A0AAD9W8V9"/>